<feature type="transmembrane region" description="Helical" evidence="8">
    <location>
        <begin position="105"/>
        <end position="122"/>
    </location>
</feature>
<protein>
    <submittedName>
        <fullName evidence="10">EamA family transporter RarD</fullName>
    </submittedName>
</protein>
<comment type="subcellular location">
    <subcellularLocation>
        <location evidence="1">Cell membrane</location>
        <topology evidence="1">Multi-pass membrane protein</topology>
    </subcellularLocation>
</comment>
<reference evidence="10 11" key="1">
    <citation type="journal article" date="2013" name="Int. J. Syst. Evol. Microbiol.">
        <title>Celerinatantimonas yamalensis sp. nov., a cold-adapted diazotrophic bacterium from a cold permafrost brine.</title>
        <authorList>
            <person name="Shcherbakova V."/>
            <person name="Chuvilskaya N."/>
            <person name="Rivkina E."/>
            <person name="Demidov N."/>
            <person name="Uchaeva V."/>
            <person name="Suetin S."/>
            <person name="Suzina N."/>
            <person name="Gilichinsky D."/>
        </authorList>
    </citation>
    <scope>NUCLEOTIDE SEQUENCE [LARGE SCALE GENOMIC DNA]</scope>
    <source>
        <strain evidence="10 11">C7</strain>
    </source>
</reference>
<dbReference type="InterPro" id="IPR004626">
    <property type="entry name" value="RarD"/>
</dbReference>
<proteinExistence type="inferred from homology"/>
<dbReference type="RefSeq" id="WP_408624316.1">
    <property type="nucleotide sequence ID" value="NZ_JBEQCT010000006.1"/>
</dbReference>
<sequence length="299" mass="33167">MDYAHQARQGVIYALCAYLIWGIAPIYFKQLHGIGALEILAHRIIWSSVFIALLLGVSRGWQQVVNVLANPKQLLMLTITALLIGLNWLTYIWSINHDHLLDASLGYFINPLVNVVMGMLFLGERFRRMQWLAVALASIGVLIAVVQYGALPWIAVVLALTFSFYGLLRKQLKLAALSGLFIETTLLLPIALIYLFWIDPSSTSHLSNNSGTLDLLLVSAGIVTTVPLLFFAGAATRLRLSTLGFFQYIGPSLMFILATAIYGEPLTQAKLITFGFIWSALVIFSLDALDQRRRLSVTP</sequence>
<dbReference type="PANTHER" id="PTHR22911:SF137">
    <property type="entry name" value="SOLUTE CARRIER FAMILY 35 MEMBER G2-RELATED"/>
    <property type="match status" value="1"/>
</dbReference>
<gene>
    <name evidence="10" type="primary">rarD</name>
    <name evidence="10" type="ORF">ABUE30_13450</name>
</gene>
<accession>A0ABW9GBA4</accession>
<keyword evidence="4" id="KW-1003">Cell membrane</keyword>
<comment type="similarity">
    <text evidence="2">Belongs to the EamA transporter family.</text>
</comment>
<keyword evidence="3" id="KW-0813">Transport</keyword>
<dbReference type="EMBL" id="JBEQCT010000006">
    <property type="protein sequence ID" value="MFM2486051.1"/>
    <property type="molecule type" value="Genomic_DNA"/>
</dbReference>
<feature type="transmembrane region" description="Helical" evidence="8">
    <location>
        <begin position="245"/>
        <end position="263"/>
    </location>
</feature>
<feature type="transmembrane region" description="Helical" evidence="8">
    <location>
        <begin position="151"/>
        <end position="168"/>
    </location>
</feature>
<dbReference type="Gene3D" id="1.10.3730.20">
    <property type="match status" value="1"/>
</dbReference>
<evidence type="ECO:0000256" key="2">
    <source>
        <dbReference type="ARBA" id="ARBA00007362"/>
    </source>
</evidence>
<evidence type="ECO:0000313" key="11">
    <source>
        <dbReference type="Proteomes" id="UP001629953"/>
    </source>
</evidence>
<dbReference type="NCBIfam" id="TIGR00688">
    <property type="entry name" value="rarD"/>
    <property type="match status" value="1"/>
</dbReference>
<dbReference type="InterPro" id="IPR037185">
    <property type="entry name" value="EmrE-like"/>
</dbReference>
<feature type="transmembrane region" description="Helical" evidence="8">
    <location>
        <begin position="12"/>
        <end position="28"/>
    </location>
</feature>
<evidence type="ECO:0000313" key="10">
    <source>
        <dbReference type="EMBL" id="MFM2486051.1"/>
    </source>
</evidence>
<keyword evidence="5 8" id="KW-0812">Transmembrane</keyword>
<evidence type="ECO:0000256" key="7">
    <source>
        <dbReference type="ARBA" id="ARBA00023136"/>
    </source>
</evidence>
<keyword evidence="7 8" id="KW-0472">Membrane</keyword>
<name>A0ABW9GBA4_9GAMM</name>
<evidence type="ECO:0000256" key="4">
    <source>
        <dbReference type="ARBA" id="ARBA00022475"/>
    </source>
</evidence>
<evidence type="ECO:0000259" key="9">
    <source>
        <dbReference type="Pfam" id="PF00892"/>
    </source>
</evidence>
<dbReference type="InterPro" id="IPR000620">
    <property type="entry name" value="EamA_dom"/>
</dbReference>
<keyword evidence="11" id="KW-1185">Reference proteome</keyword>
<organism evidence="10 11">
    <name type="scientific">Celerinatantimonas yamalensis</name>
    <dbReference type="NCBI Taxonomy" id="559956"/>
    <lineage>
        <taxon>Bacteria</taxon>
        <taxon>Pseudomonadati</taxon>
        <taxon>Pseudomonadota</taxon>
        <taxon>Gammaproteobacteria</taxon>
        <taxon>Celerinatantimonadaceae</taxon>
        <taxon>Celerinatantimonas</taxon>
    </lineage>
</organism>
<dbReference type="Proteomes" id="UP001629953">
    <property type="component" value="Unassembled WGS sequence"/>
</dbReference>
<evidence type="ECO:0000256" key="1">
    <source>
        <dbReference type="ARBA" id="ARBA00004651"/>
    </source>
</evidence>
<feature type="transmembrane region" description="Helical" evidence="8">
    <location>
        <begin position="74"/>
        <end position="93"/>
    </location>
</feature>
<evidence type="ECO:0000256" key="5">
    <source>
        <dbReference type="ARBA" id="ARBA00022692"/>
    </source>
</evidence>
<feature type="transmembrane region" description="Helical" evidence="8">
    <location>
        <begin position="269"/>
        <end position="289"/>
    </location>
</feature>
<feature type="transmembrane region" description="Helical" evidence="8">
    <location>
        <begin position="129"/>
        <end position="145"/>
    </location>
</feature>
<feature type="transmembrane region" description="Helical" evidence="8">
    <location>
        <begin position="40"/>
        <end position="62"/>
    </location>
</feature>
<dbReference type="Pfam" id="PF00892">
    <property type="entry name" value="EamA"/>
    <property type="match status" value="1"/>
</dbReference>
<evidence type="ECO:0000256" key="8">
    <source>
        <dbReference type="SAM" id="Phobius"/>
    </source>
</evidence>
<evidence type="ECO:0000256" key="3">
    <source>
        <dbReference type="ARBA" id="ARBA00022448"/>
    </source>
</evidence>
<feature type="transmembrane region" description="Helical" evidence="8">
    <location>
        <begin position="217"/>
        <end position="238"/>
    </location>
</feature>
<feature type="transmembrane region" description="Helical" evidence="8">
    <location>
        <begin position="175"/>
        <end position="197"/>
    </location>
</feature>
<dbReference type="PANTHER" id="PTHR22911">
    <property type="entry name" value="ACYL-MALONYL CONDENSING ENZYME-RELATED"/>
    <property type="match status" value="1"/>
</dbReference>
<dbReference type="SUPFAM" id="SSF103481">
    <property type="entry name" value="Multidrug resistance efflux transporter EmrE"/>
    <property type="match status" value="2"/>
</dbReference>
<feature type="domain" description="EamA" evidence="9">
    <location>
        <begin position="10"/>
        <end position="145"/>
    </location>
</feature>
<evidence type="ECO:0000256" key="6">
    <source>
        <dbReference type="ARBA" id="ARBA00022989"/>
    </source>
</evidence>
<keyword evidence="6 8" id="KW-1133">Transmembrane helix</keyword>
<comment type="caution">
    <text evidence="10">The sequence shown here is derived from an EMBL/GenBank/DDBJ whole genome shotgun (WGS) entry which is preliminary data.</text>
</comment>